<proteinExistence type="predicted"/>
<dbReference type="InterPro" id="IPR012551">
    <property type="entry name" value="DUF1707_SHOCT-like"/>
</dbReference>
<dbReference type="Pfam" id="PF08044">
    <property type="entry name" value="DUF1707"/>
    <property type="match status" value="1"/>
</dbReference>
<feature type="domain" description="Cell wall-active antibiotics response LiaF-like C-terminal" evidence="3">
    <location>
        <begin position="134"/>
        <end position="190"/>
    </location>
</feature>
<feature type="region of interest" description="Disordered" evidence="1">
    <location>
        <begin position="215"/>
        <end position="287"/>
    </location>
</feature>
<organism evidence="4 5">
    <name type="scientific">Frankia torreyi</name>
    <dbReference type="NCBI Taxonomy" id="1856"/>
    <lineage>
        <taxon>Bacteria</taxon>
        <taxon>Bacillati</taxon>
        <taxon>Actinomycetota</taxon>
        <taxon>Actinomycetes</taxon>
        <taxon>Frankiales</taxon>
        <taxon>Frankiaceae</taxon>
        <taxon>Frankia</taxon>
    </lineage>
</organism>
<comment type="caution">
    <text evidence="4">The sequence shown here is derived from an EMBL/GenBank/DDBJ whole genome shotgun (WGS) entry which is preliminary data.</text>
</comment>
<reference evidence="4 5" key="2">
    <citation type="journal article" date="2016" name="Genome Announc.">
        <title>Permanent Draft Genome Sequences for Two Variants of Frankia sp. Strain CpI1, the First Frankia Strain Isolated from Root Nodules of Comptonia peregrina.</title>
        <authorList>
            <person name="Oshone R."/>
            <person name="Hurst S.G.IV."/>
            <person name="Abebe-Akele F."/>
            <person name="Simpson S."/>
            <person name="Morris K."/>
            <person name="Thomas W.K."/>
            <person name="Tisa L.S."/>
        </authorList>
    </citation>
    <scope>NUCLEOTIDE SEQUENCE [LARGE SCALE GENOMIC DNA]</scope>
    <source>
        <strain evidence="5">CpI1-S</strain>
    </source>
</reference>
<gene>
    <name evidence="4" type="ORF">FF36_04069</name>
</gene>
<feature type="compositionally biased region" description="Gly residues" evidence="1">
    <location>
        <begin position="256"/>
        <end position="269"/>
    </location>
</feature>
<name>A0A0D8BDX6_9ACTN</name>
<dbReference type="Pfam" id="PF09922">
    <property type="entry name" value="LiaF-like_C"/>
    <property type="match status" value="1"/>
</dbReference>
<evidence type="ECO:0000259" key="3">
    <source>
        <dbReference type="Pfam" id="PF09922"/>
    </source>
</evidence>
<dbReference type="AlphaFoldDB" id="A0A0D8BDX6"/>
<evidence type="ECO:0000259" key="2">
    <source>
        <dbReference type="Pfam" id="PF08044"/>
    </source>
</evidence>
<evidence type="ECO:0000256" key="1">
    <source>
        <dbReference type="SAM" id="MobiDB-lite"/>
    </source>
</evidence>
<dbReference type="OrthoDB" id="4772576at2"/>
<accession>A0A0D8BDX6</accession>
<keyword evidence="5" id="KW-1185">Reference proteome</keyword>
<dbReference type="PANTHER" id="PTHR40763">
    <property type="entry name" value="MEMBRANE PROTEIN-RELATED"/>
    <property type="match status" value="1"/>
</dbReference>
<dbReference type="Proteomes" id="UP000032545">
    <property type="component" value="Unassembled WGS sequence"/>
</dbReference>
<dbReference type="PANTHER" id="PTHR40763:SF4">
    <property type="entry name" value="DUF1707 DOMAIN-CONTAINING PROTEIN"/>
    <property type="match status" value="1"/>
</dbReference>
<feature type="compositionally biased region" description="Basic and acidic residues" evidence="1">
    <location>
        <begin position="277"/>
        <end position="287"/>
    </location>
</feature>
<feature type="domain" description="DUF1707" evidence="2">
    <location>
        <begin position="14"/>
        <end position="66"/>
    </location>
</feature>
<feature type="compositionally biased region" description="Low complexity" evidence="1">
    <location>
        <begin position="224"/>
        <end position="255"/>
    </location>
</feature>
<sequence length="287" mass="29635">MTAEIPDPPPTPDLRVSDAEREEVAQLLRQALAEGRLTFTEYDERVGAAYAARTRADFTPLTIDLPSQPNLFAAVAQPSPPADPTAAVAAAVSPVGLDGALDPPRREPAGVDWTVAVMSGNERTGRWRPSRHTRAVAVMGGCELDLREIAFPTDTLLITAVAVMGGIEIIVPEGVEVEVTGVSVMGGRSVKVADTPRRPGTPVVRIRAIAVMGGVEVRSKPQRPTTTPGHVTPGHAATGHAAPGHAAPGHTAIGHPGTGHKGLDPGPGAGQPDADADADRERPGEGG</sequence>
<evidence type="ECO:0000313" key="4">
    <source>
        <dbReference type="EMBL" id="KJE21612.1"/>
    </source>
</evidence>
<dbReference type="PATRIC" id="fig|1502723.3.peg.3773"/>
<dbReference type="InterPro" id="IPR024425">
    <property type="entry name" value="LiaF-like_C"/>
</dbReference>
<reference evidence="5" key="1">
    <citation type="submission" date="2015-02" db="EMBL/GenBank/DDBJ databases">
        <title>Draft Genome of Frankia sp. CpI1-S.</title>
        <authorList>
            <person name="Oshone R.T."/>
            <person name="Ngom M."/>
            <person name="Ghodhbane-Gtari F."/>
            <person name="Gtari M."/>
            <person name="Morris K."/>
            <person name="Thomas K."/>
            <person name="Sen A."/>
            <person name="Tisa L.S."/>
        </authorList>
    </citation>
    <scope>NUCLEOTIDE SEQUENCE [LARGE SCALE GENOMIC DNA]</scope>
    <source>
        <strain evidence="5">CpI1-S</strain>
    </source>
</reference>
<evidence type="ECO:0000313" key="5">
    <source>
        <dbReference type="Proteomes" id="UP000032545"/>
    </source>
</evidence>
<protein>
    <submittedName>
        <fullName evidence="4">Uncharacterized protein</fullName>
    </submittedName>
</protein>
<dbReference type="EMBL" id="JYFN01000034">
    <property type="protein sequence ID" value="KJE21612.1"/>
    <property type="molecule type" value="Genomic_DNA"/>
</dbReference>
<dbReference type="RefSeq" id="WP_044886620.1">
    <property type="nucleotide sequence ID" value="NZ_JYFN01000034.1"/>
</dbReference>